<protein>
    <submittedName>
        <fullName evidence="5">Ribose-5-phosphate isomerase</fullName>
    </submittedName>
</protein>
<dbReference type="Pfam" id="PF02502">
    <property type="entry name" value="LacAB_rpiB"/>
    <property type="match status" value="1"/>
</dbReference>
<dbReference type="PANTHER" id="PTHR43732:SF1">
    <property type="entry name" value="RIBOSE 5-PHOSPHATE ISOMERASE"/>
    <property type="match status" value="1"/>
</dbReference>
<keyword evidence="6" id="KW-1185">Reference proteome</keyword>
<reference evidence="5 6" key="1">
    <citation type="submission" date="2018-05" db="EMBL/GenBank/DDBJ databases">
        <title>Genomic Encyclopedia of Type Strains, Phase IV (KMG-IV): sequencing the most valuable type-strain genomes for metagenomic binning, comparative biology and taxonomic classification.</title>
        <authorList>
            <person name="Goeker M."/>
        </authorList>
    </citation>
    <scope>NUCLEOTIDE SEQUENCE [LARGE SCALE GENOMIC DNA]</scope>
    <source>
        <strain evidence="5 6">DSM 22440</strain>
    </source>
</reference>
<dbReference type="OrthoDB" id="1778624at2"/>
<dbReference type="SUPFAM" id="SSF89623">
    <property type="entry name" value="Ribose/Galactose isomerase RpiB/AlsB"/>
    <property type="match status" value="1"/>
</dbReference>
<feature type="binding site" evidence="4">
    <location>
        <begin position="8"/>
        <end position="9"/>
    </location>
    <ligand>
        <name>D-ribulose 5-phosphate</name>
        <dbReference type="ChEBI" id="CHEBI:58121"/>
    </ligand>
</feature>
<evidence type="ECO:0000313" key="5">
    <source>
        <dbReference type="EMBL" id="PXW86721.1"/>
    </source>
</evidence>
<feature type="binding site" evidence="4">
    <location>
        <position position="99"/>
    </location>
    <ligand>
        <name>D-ribulose 5-phosphate</name>
        <dbReference type="ChEBI" id="CHEBI:58121"/>
    </ligand>
</feature>
<comment type="similarity">
    <text evidence="1">Belongs to the LacAB/RpiB family.</text>
</comment>
<name>A0A2V3W0R1_9BACI</name>
<evidence type="ECO:0000313" key="6">
    <source>
        <dbReference type="Proteomes" id="UP000247922"/>
    </source>
</evidence>
<dbReference type="InterPro" id="IPR003500">
    <property type="entry name" value="RpiB_LacA_LacB"/>
</dbReference>
<feature type="binding site" evidence="4">
    <location>
        <position position="109"/>
    </location>
    <ligand>
        <name>D-ribulose 5-phosphate</name>
        <dbReference type="ChEBI" id="CHEBI:58121"/>
    </ligand>
</feature>
<feature type="binding site" evidence="4">
    <location>
        <position position="132"/>
    </location>
    <ligand>
        <name>D-ribulose 5-phosphate</name>
        <dbReference type="ChEBI" id="CHEBI:58121"/>
    </ligand>
</feature>
<dbReference type="PANTHER" id="PTHR43732">
    <property type="entry name" value="RIBOSE 5-PHOSPHATE ISOMERASE-RELATED"/>
    <property type="match status" value="1"/>
</dbReference>
<comment type="caution">
    <text evidence="5">The sequence shown here is derived from an EMBL/GenBank/DDBJ whole genome shotgun (WGS) entry which is preliminary data.</text>
</comment>
<evidence type="ECO:0000256" key="1">
    <source>
        <dbReference type="ARBA" id="ARBA00008754"/>
    </source>
</evidence>
<feature type="binding site" evidence="4">
    <location>
        <begin position="66"/>
        <end position="70"/>
    </location>
    <ligand>
        <name>D-ribulose 5-phosphate</name>
        <dbReference type="ChEBI" id="CHEBI:58121"/>
    </ligand>
</feature>
<dbReference type="GO" id="GO:0005975">
    <property type="term" value="P:carbohydrate metabolic process"/>
    <property type="evidence" value="ECO:0007669"/>
    <property type="project" value="InterPro"/>
</dbReference>
<proteinExistence type="inferred from homology"/>
<dbReference type="NCBIfam" id="TIGR00689">
    <property type="entry name" value="rpiB_lacA_lacB"/>
    <property type="match status" value="1"/>
</dbReference>
<dbReference type="PIRSF" id="PIRSF005384">
    <property type="entry name" value="RpiB_LacA_B"/>
    <property type="match status" value="1"/>
</dbReference>
<feature type="active site" description="Proton donor" evidence="3">
    <location>
        <position position="98"/>
    </location>
</feature>
<dbReference type="Gene3D" id="3.40.1400.10">
    <property type="entry name" value="Sugar-phosphate isomerase, RpiB/LacA/LacB"/>
    <property type="match status" value="1"/>
</dbReference>
<sequence>MKLFIGCDHGGYQLKNEIISALNKEQVDIEDLGIHEQVSTDYGPIAKHVAELVVEDSDARGILICGTGIGMSMMANKVRGARAAVVHDTFSAEATRSHNDANILCLGERVIGPGLAIKIVETWLQTPFAGGRHQRRVDYIKNYEGKDE</sequence>
<evidence type="ECO:0000256" key="3">
    <source>
        <dbReference type="PIRSR" id="PIRSR005384-1"/>
    </source>
</evidence>
<feature type="active site" description="Proton acceptor" evidence="3">
    <location>
        <position position="65"/>
    </location>
</feature>
<dbReference type="NCBIfam" id="NF004051">
    <property type="entry name" value="PRK05571.1"/>
    <property type="match status" value="1"/>
</dbReference>
<dbReference type="NCBIfam" id="TIGR01120">
    <property type="entry name" value="rpiB"/>
    <property type="match status" value="1"/>
</dbReference>
<evidence type="ECO:0000256" key="4">
    <source>
        <dbReference type="PIRSR" id="PIRSR005384-2"/>
    </source>
</evidence>
<dbReference type="InterPro" id="IPR051812">
    <property type="entry name" value="SPI_LacAB/RpiB"/>
</dbReference>
<gene>
    <name evidence="5" type="ORF">DES38_11917</name>
</gene>
<feature type="binding site" evidence="4">
    <location>
        <position position="136"/>
    </location>
    <ligand>
        <name>D-ribulose 5-phosphate</name>
        <dbReference type="ChEBI" id="CHEBI:58121"/>
    </ligand>
</feature>
<dbReference type="AlphaFoldDB" id="A0A2V3W0R1"/>
<accession>A0A2V3W0R1</accession>
<dbReference type="InterPro" id="IPR004785">
    <property type="entry name" value="RpiB"/>
</dbReference>
<dbReference type="InterPro" id="IPR036569">
    <property type="entry name" value="RpiB_LacA_LacB_sf"/>
</dbReference>
<dbReference type="EMBL" id="QJJR01000019">
    <property type="protein sequence ID" value="PXW86721.1"/>
    <property type="molecule type" value="Genomic_DNA"/>
</dbReference>
<dbReference type="RefSeq" id="WP_110252213.1">
    <property type="nucleotide sequence ID" value="NZ_QJJR01000019.1"/>
</dbReference>
<organism evidence="5 6">
    <name type="scientific">Streptohalobacillus salinus</name>
    <dbReference type="NCBI Taxonomy" id="621096"/>
    <lineage>
        <taxon>Bacteria</taxon>
        <taxon>Bacillati</taxon>
        <taxon>Bacillota</taxon>
        <taxon>Bacilli</taxon>
        <taxon>Bacillales</taxon>
        <taxon>Bacillaceae</taxon>
        <taxon>Streptohalobacillus</taxon>
    </lineage>
</organism>
<evidence type="ECO:0000256" key="2">
    <source>
        <dbReference type="ARBA" id="ARBA00023235"/>
    </source>
</evidence>
<dbReference type="Proteomes" id="UP000247922">
    <property type="component" value="Unassembled WGS sequence"/>
</dbReference>
<keyword evidence="2 5" id="KW-0413">Isomerase</keyword>
<dbReference type="GO" id="GO:0016861">
    <property type="term" value="F:intramolecular oxidoreductase activity, interconverting aldoses and ketoses"/>
    <property type="evidence" value="ECO:0007669"/>
    <property type="project" value="UniProtKB-ARBA"/>
</dbReference>